<name>A0AAU8A2V4_9BURK</name>
<gene>
    <name evidence="1" type="ORF">NKE59_01575</name>
</gene>
<dbReference type="RefSeq" id="WP_353439151.1">
    <property type="nucleotide sequence ID" value="NZ_CP099959.1"/>
</dbReference>
<protein>
    <recommendedName>
        <fullName evidence="2">Polysaccharide deacetylase</fullName>
    </recommendedName>
</protein>
<dbReference type="AlphaFoldDB" id="A0AAU8A2V4"/>
<dbReference type="EMBL" id="CP099959">
    <property type="protein sequence ID" value="XCC58006.1"/>
    <property type="molecule type" value="Genomic_DNA"/>
</dbReference>
<organism evidence="1">
    <name type="scientific">Polynucleobacter sp. UK-FUSCHL-C3</name>
    <dbReference type="NCBI Taxonomy" id="2955208"/>
    <lineage>
        <taxon>Bacteria</taxon>
        <taxon>Pseudomonadati</taxon>
        <taxon>Pseudomonadota</taxon>
        <taxon>Betaproteobacteria</taxon>
        <taxon>Burkholderiales</taxon>
        <taxon>Burkholderiaceae</taxon>
        <taxon>Polynucleobacter</taxon>
    </lineage>
</organism>
<accession>A0AAU8A2V4</accession>
<evidence type="ECO:0000313" key="1">
    <source>
        <dbReference type="EMBL" id="XCC58006.1"/>
    </source>
</evidence>
<sequence>MTTEASRFYFTRDNYLALLKKLRESGYQFSTFSKEMDASPKNAFGQRCLLRHDIDISMDYALDMAILEREIGVCSTYFLMLRSPMYNLMSRHSTTVLRRLIDLGHDIGLHFDAGCLRRQGVTLENDIRFELDILSSLLGQHVKAFSFHQPNEKEISSRVEIPGVINTYHPDQLVGYKYISDSNRVWREMNPFEIAAHGFDRLHILIHPIWWMCEEAQTMDCWDRAIERNFHSSQQQLLETERAYGSTRSINISKGLVDEDSSR</sequence>
<proteinExistence type="predicted"/>
<reference evidence="1" key="1">
    <citation type="submission" date="2022-06" db="EMBL/GenBank/DDBJ databases">
        <title>New Polynucleobacter species.</title>
        <authorList>
            <person name="Hahn M.W."/>
        </authorList>
    </citation>
    <scope>NUCLEOTIDE SEQUENCE</scope>
    <source>
        <strain evidence="1">UK-FUSCHL-C3</strain>
    </source>
</reference>
<evidence type="ECO:0008006" key="2">
    <source>
        <dbReference type="Google" id="ProtNLM"/>
    </source>
</evidence>